<dbReference type="EMBL" id="CP098611">
    <property type="protein sequence ID" value="USR89959.1"/>
    <property type="molecule type" value="Genomic_DNA"/>
</dbReference>
<reference evidence="1" key="1">
    <citation type="submission" date="2022-06" db="EMBL/GenBank/DDBJ databases">
        <title>Genome sequence of Phormidium yuhuli AB48 isolated from an industrial photobioreactor environment.</title>
        <authorList>
            <person name="Qiu Y."/>
            <person name="Noonan A.J.C."/>
            <person name="Dofher K."/>
            <person name="Koch M."/>
            <person name="Kieft B."/>
            <person name="Lin X."/>
            <person name="Ziels R.M."/>
            <person name="Hallam S.J."/>
        </authorList>
    </citation>
    <scope>NUCLEOTIDE SEQUENCE</scope>
    <source>
        <strain evidence="1">AB48</strain>
    </source>
</reference>
<gene>
    <name evidence="1" type="ORF">NEA10_13985</name>
</gene>
<organism evidence="1 2">
    <name type="scientific">Phormidium yuhuli AB48</name>
    <dbReference type="NCBI Taxonomy" id="2940671"/>
    <lineage>
        <taxon>Bacteria</taxon>
        <taxon>Bacillati</taxon>
        <taxon>Cyanobacteriota</taxon>
        <taxon>Cyanophyceae</taxon>
        <taxon>Oscillatoriophycideae</taxon>
        <taxon>Oscillatoriales</taxon>
        <taxon>Oscillatoriaceae</taxon>
        <taxon>Phormidium</taxon>
        <taxon>Phormidium yuhuli</taxon>
    </lineage>
</organism>
<dbReference type="RefSeq" id="WP_252661404.1">
    <property type="nucleotide sequence ID" value="NZ_CP098611.1"/>
</dbReference>
<evidence type="ECO:0000313" key="1">
    <source>
        <dbReference type="EMBL" id="USR89959.1"/>
    </source>
</evidence>
<accession>A0ABY5AL71</accession>
<keyword evidence="2" id="KW-1185">Reference proteome</keyword>
<evidence type="ECO:0000313" key="2">
    <source>
        <dbReference type="Proteomes" id="UP001056708"/>
    </source>
</evidence>
<protein>
    <recommendedName>
        <fullName evidence="3">Lipoprotein</fullName>
    </recommendedName>
</protein>
<name>A0ABY5AL71_9CYAN</name>
<sequence length="150" mass="16785">MAAYWQGLGRWLGLSLVAIALAACSAVPIFFDTDLVADAISLQLEQTQSQLTSQLRLSEAPTWSVDRVKVRENAPVMIQDLPGYHLRGTYRLTIELPRGTVTRPKQPFDLYLQGQKEGKSWRLAKYGPGDAGEAADWRTYLIPPKGYYVD</sequence>
<evidence type="ECO:0008006" key="3">
    <source>
        <dbReference type="Google" id="ProtNLM"/>
    </source>
</evidence>
<dbReference type="Proteomes" id="UP001056708">
    <property type="component" value="Chromosome"/>
</dbReference>
<proteinExistence type="predicted"/>